<evidence type="ECO:0000313" key="2">
    <source>
        <dbReference type="Proteomes" id="UP000271624"/>
    </source>
</evidence>
<dbReference type="EMBL" id="RSCL01000023">
    <property type="protein sequence ID" value="RUT00596.1"/>
    <property type="molecule type" value="Genomic_DNA"/>
</dbReference>
<dbReference type="InterPro" id="IPR029052">
    <property type="entry name" value="Metallo-depent_PP-like"/>
</dbReference>
<dbReference type="AlphaFoldDB" id="A0A433V3C7"/>
<dbReference type="Proteomes" id="UP000271624">
    <property type="component" value="Unassembled WGS sequence"/>
</dbReference>
<dbReference type="Gene3D" id="3.60.21.10">
    <property type="match status" value="1"/>
</dbReference>
<protein>
    <submittedName>
        <fullName evidence="1">Phosphoesterase</fullName>
    </submittedName>
</protein>
<keyword evidence="2" id="KW-1185">Reference proteome</keyword>
<reference evidence="1" key="2">
    <citation type="journal article" date="2019" name="Genome Biol. Evol.">
        <title>Day and night: Metabolic profiles and evolutionary relationships of six axenic non-marine cyanobacteria.</title>
        <authorList>
            <person name="Will S.E."/>
            <person name="Henke P."/>
            <person name="Boedeker C."/>
            <person name="Huang S."/>
            <person name="Brinkmann H."/>
            <person name="Rohde M."/>
            <person name="Jarek M."/>
            <person name="Friedl T."/>
            <person name="Seufert S."/>
            <person name="Schumacher M."/>
            <person name="Overmann J."/>
            <person name="Neumann-Schaal M."/>
            <person name="Petersen J."/>
        </authorList>
    </citation>
    <scope>NUCLEOTIDE SEQUENCE [LARGE SCALE GENOMIC DNA]</scope>
    <source>
        <strain evidence="1">PCC 7102</strain>
    </source>
</reference>
<gene>
    <name evidence="1" type="ORF">DSM106972_073670</name>
</gene>
<comment type="caution">
    <text evidence="1">The sequence shown here is derived from an EMBL/GenBank/DDBJ whole genome shotgun (WGS) entry which is preliminary data.</text>
</comment>
<dbReference type="RefSeq" id="WP_127085470.1">
    <property type="nucleotide sequence ID" value="NZ_RSCL01000023.1"/>
</dbReference>
<dbReference type="SUPFAM" id="SSF56300">
    <property type="entry name" value="Metallo-dependent phosphatases"/>
    <property type="match status" value="1"/>
</dbReference>
<evidence type="ECO:0000313" key="1">
    <source>
        <dbReference type="EMBL" id="RUT00596.1"/>
    </source>
</evidence>
<proteinExistence type="predicted"/>
<dbReference type="OrthoDB" id="483014at2"/>
<name>A0A433V3C7_9CYAN</name>
<accession>A0A433V3C7</accession>
<reference evidence="1" key="1">
    <citation type="submission" date="2018-12" db="EMBL/GenBank/DDBJ databases">
        <authorList>
            <person name="Will S."/>
            <person name="Neumann-Schaal M."/>
            <person name="Henke P."/>
        </authorList>
    </citation>
    <scope>NUCLEOTIDE SEQUENCE</scope>
    <source>
        <strain evidence="1">PCC 7102</strain>
    </source>
</reference>
<sequence>MKWAILSGIEGNLTAYEAVLEDIRRLSRYIEALYIIGDLVGPTLQSEQLVERVRKPRRGELEPLVCKGWWEEQCLILHAITGNGTPTELIEKYGLETVKQLWEYVPRQTVRWLSTLDFGFFELDSLLIHGSTVSVSEALTPETSPIIMLDRATRMQANNLFCGRSGLTFEYEITNGSITNSVTTLDTQISPHIINAHPRKIIGVGNVGRTPGQASYTIYNPNTNEVDFKIVYYGNNKGFNAQPMTRAGNKVM</sequence>
<organism evidence="1 2">
    <name type="scientific">Dulcicalothrix desertica PCC 7102</name>
    <dbReference type="NCBI Taxonomy" id="232991"/>
    <lineage>
        <taxon>Bacteria</taxon>
        <taxon>Bacillati</taxon>
        <taxon>Cyanobacteriota</taxon>
        <taxon>Cyanophyceae</taxon>
        <taxon>Nostocales</taxon>
        <taxon>Calotrichaceae</taxon>
        <taxon>Dulcicalothrix</taxon>
    </lineage>
</organism>